<feature type="transmembrane region" description="Helical" evidence="5">
    <location>
        <begin position="12"/>
        <end position="33"/>
    </location>
</feature>
<reference evidence="7" key="1">
    <citation type="submission" date="2023-11" db="EMBL/GenBank/DDBJ databases">
        <title>The genome sequences of three competitors of mushroom-forming fungi.</title>
        <authorList>
            <person name="Beijen E."/>
            <person name="Ohm R.A."/>
        </authorList>
    </citation>
    <scope>NUCLEOTIDE SEQUENCE</scope>
    <source>
        <strain evidence="7">CBS 100526</strain>
    </source>
</reference>
<keyword evidence="3" id="KW-0378">Hydrolase</keyword>
<feature type="compositionally biased region" description="Gly residues" evidence="4">
    <location>
        <begin position="294"/>
        <end position="327"/>
    </location>
</feature>
<sequence length="369" mass="39121">MPSDNGANIKIVAGIMGAIAAAVAVIVSIKAVIQRSRNKAAASSKSRAAAKAKAKEASKADIKKWYKEALNKIVTARLEKESSVESGEPVFLSHYISQGQFRHWVLHAHDFKYELRQAEAGDSSTPGRYEATINPSGFNLKAYKQSVITRYSPEVGHYFYSMIGWTSLSKEQIDDKCQRVSTTFGKYALFSNNCHDFLQQLADKIVTKKAPDWEWFRMNSLGGYDYLKRPALGYQVIGVATWTRHLKRMKHYLSAAEQQSLEEFILFLEEFVEIHLNKTTTMLTTQTVMYGQNDGGGDYVDGSGGQGDYDGSGGQGHQDSGGHGHGGGGHHDGGGGFFGGGGGGDGGGGGGGGGGGDGGGGGGGGGGGC</sequence>
<dbReference type="RefSeq" id="XP_062755451.1">
    <property type="nucleotide sequence ID" value="XM_062900189.1"/>
</dbReference>
<evidence type="ECO:0000256" key="5">
    <source>
        <dbReference type="SAM" id="Phobius"/>
    </source>
</evidence>
<feature type="domain" description="PPPDE" evidence="6">
    <location>
        <begin position="150"/>
        <end position="213"/>
    </location>
</feature>
<evidence type="ECO:0000313" key="7">
    <source>
        <dbReference type="EMBL" id="KAK4072974.1"/>
    </source>
</evidence>
<evidence type="ECO:0000313" key="8">
    <source>
        <dbReference type="Proteomes" id="UP001273209"/>
    </source>
</evidence>
<feature type="region of interest" description="Disordered" evidence="4">
    <location>
        <begin position="294"/>
        <end position="342"/>
    </location>
</feature>
<keyword evidence="5" id="KW-0812">Transmembrane</keyword>
<comment type="similarity">
    <text evidence="1">Belongs to the DeSI family.</text>
</comment>
<evidence type="ECO:0000256" key="3">
    <source>
        <dbReference type="ARBA" id="ARBA00022801"/>
    </source>
</evidence>
<organism evidence="7 8">
    <name type="scientific">Trichoderma aggressivum f. europaeum</name>
    <dbReference type="NCBI Taxonomy" id="173218"/>
    <lineage>
        <taxon>Eukaryota</taxon>
        <taxon>Fungi</taxon>
        <taxon>Dikarya</taxon>
        <taxon>Ascomycota</taxon>
        <taxon>Pezizomycotina</taxon>
        <taxon>Sordariomycetes</taxon>
        <taxon>Hypocreomycetidae</taxon>
        <taxon>Hypocreales</taxon>
        <taxon>Hypocreaceae</taxon>
        <taxon>Trichoderma</taxon>
    </lineage>
</organism>
<dbReference type="EMBL" id="JAWRVG010000020">
    <property type="protein sequence ID" value="KAK4072974.1"/>
    <property type="molecule type" value="Genomic_DNA"/>
</dbReference>
<keyword evidence="2" id="KW-0645">Protease</keyword>
<proteinExistence type="inferred from homology"/>
<dbReference type="GO" id="GO:0006508">
    <property type="term" value="P:proteolysis"/>
    <property type="evidence" value="ECO:0007669"/>
    <property type="project" value="UniProtKB-KW"/>
</dbReference>
<evidence type="ECO:0000259" key="6">
    <source>
        <dbReference type="Pfam" id="PF05903"/>
    </source>
</evidence>
<dbReference type="AlphaFoldDB" id="A0AAE1M4S5"/>
<comment type="caution">
    <text evidence="7">The sequence shown here is derived from an EMBL/GenBank/DDBJ whole genome shotgun (WGS) entry which is preliminary data.</text>
</comment>
<keyword evidence="5" id="KW-1133">Transmembrane helix</keyword>
<dbReference type="Proteomes" id="UP001273209">
    <property type="component" value="Unassembled WGS sequence"/>
</dbReference>
<keyword evidence="5" id="KW-0472">Membrane</keyword>
<dbReference type="Pfam" id="PF05903">
    <property type="entry name" value="Peptidase_C97"/>
    <property type="match status" value="1"/>
</dbReference>
<dbReference type="InterPro" id="IPR008580">
    <property type="entry name" value="PPPDE_dom"/>
</dbReference>
<keyword evidence="8" id="KW-1185">Reference proteome</keyword>
<evidence type="ECO:0000256" key="2">
    <source>
        <dbReference type="ARBA" id="ARBA00022670"/>
    </source>
</evidence>
<dbReference type="GO" id="GO:0008233">
    <property type="term" value="F:peptidase activity"/>
    <property type="evidence" value="ECO:0007669"/>
    <property type="project" value="UniProtKB-KW"/>
</dbReference>
<accession>A0AAE1M4S5</accession>
<dbReference type="Gene3D" id="3.90.1720.30">
    <property type="entry name" value="PPPDE domains"/>
    <property type="match status" value="1"/>
</dbReference>
<evidence type="ECO:0000256" key="4">
    <source>
        <dbReference type="SAM" id="MobiDB-lite"/>
    </source>
</evidence>
<gene>
    <name evidence="7" type="ORF">Triagg1_5651</name>
</gene>
<evidence type="ECO:0000256" key="1">
    <source>
        <dbReference type="ARBA" id="ARBA00008140"/>
    </source>
</evidence>
<dbReference type="InterPro" id="IPR042266">
    <property type="entry name" value="PPPDE_sf"/>
</dbReference>
<name>A0AAE1M4S5_9HYPO</name>
<protein>
    <recommendedName>
        <fullName evidence="6">PPPDE domain-containing protein</fullName>
    </recommendedName>
</protein>
<dbReference type="GeneID" id="87920094"/>